<keyword evidence="14" id="KW-1185">Reference proteome</keyword>
<dbReference type="Gene3D" id="1.10.2000.10">
    <property type="entry name" value="Frizzled cysteine-rich domain"/>
    <property type="match status" value="1"/>
</dbReference>
<evidence type="ECO:0000256" key="1">
    <source>
        <dbReference type="ARBA" id="ARBA00004613"/>
    </source>
</evidence>
<dbReference type="AlphaFoldDB" id="A0A401SUC6"/>
<evidence type="ECO:0000259" key="11">
    <source>
        <dbReference type="PROSITE" id="PS50038"/>
    </source>
</evidence>
<comment type="caution">
    <text evidence="13">The sequence shown here is derived from an EMBL/GenBank/DDBJ whole genome shotgun (WGS) entry which is preliminary data.</text>
</comment>
<evidence type="ECO:0000256" key="4">
    <source>
        <dbReference type="ARBA" id="ARBA00022525"/>
    </source>
</evidence>
<dbReference type="OMA" id="PACQNCP"/>
<dbReference type="SMART" id="SM00063">
    <property type="entry name" value="FRI"/>
    <property type="match status" value="1"/>
</dbReference>
<dbReference type="OrthoDB" id="5985572at2759"/>
<dbReference type="InterPro" id="IPR001134">
    <property type="entry name" value="Netrin_domain"/>
</dbReference>
<evidence type="ECO:0000256" key="2">
    <source>
        <dbReference type="ARBA" id="ARBA00010054"/>
    </source>
</evidence>
<evidence type="ECO:0000259" key="12">
    <source>
        <dbReference type="PROSITE" id="PS50189"/>
    </source>
</evidence>
<dbReference type="EMBL" id="BEZZ01000559">
    <property type="protein sequence ID" value="GCC34000.1"/>
    <property type="molecule type" value="Genomic_DNA"/>
</dbReference>
<keyword evidence="7" id="KW-0221">Differentiation</keyword>
<evidence type="ECO:0008006" key="15">
    <source>
        <dbReference type="Google" id="ProtNLM"/>
    </source>
</evidence>
<evidence type="ECO:0000256" key="3">
    <source>
        <dbReference type="ARBA" id="ARBA00022473"/>
    </source>
</evidence>
<dbReference type="GO" id="GO:0035567">
    <property type="term" value="P:non-canonical Wnt signaling pathway"/>
    <property type="evidence" value="ECO:0007669"/>
    <property type="project" value="TreeGrafter"/>
</dbReference>
<evidence type="ECO:0000256" key="9">
    <source>
        <dbReference type="PROSITE-ProRule" id="PRU00090"/>
    </source>
</evidence>
<sequence>MPGLLSLVCALSFALIDCFDIGISTKCVNVPKEMGLCQDVGYSEMRLPNLMGHTTLREVILKSVEWETLLRTGCHSQSGTFLCSLFAPVCLDTFLQPCRSLCVAVRDSCSQVLTCHGQSWPDVFDCDRFPAEEDTCLTSFGTESSSYRKFFPKPTCQGCPTTEEPGAHKRVLQAFCQNNFAVKVTLTKRKRASGDSEYEVEGWVEMISPGSLFPFGSRTIIQQWLLINTSCAHKLTPSSNRAVQYVLIGNVQDTNVIVNKIYLWHRKDTPITLAARKWKQHRC</sequence>
<evidence type="ECO:0000313" key="14">
    <source>
        <dbReference type="Proteomes" id="UP000287033"/>
    </source>
</evidence>
<dbReference type="CDD" id="cd03580">
    <property type="entry name" value="NTR_Sfrp1_like"/>
    <property type="match status" value="1"/>
</dbReference>
<dbReference type="FunFam" id="1.10.2000.10:FF:000001">
    <property type="entry name" value="secreted frizzled-related protein 2"/>
    <property type="match status" value="1"/>
</dbReference>
<dbReference type="Pfam" id="PF01392">
    <property type="entry name" value="Fz"/>
    <property type="match status" value="1"/>
</dbReference>
<feature type="chain" id="PRO_5019432241" description="FZ domain-containing protein" evidence="10">
    <location>
        <begin position="19"/>
        <end position="283"/>
    </location>
</feature>
<feature type="disulfide bond" evidence="9">
    <location>
        <begin position="37"/>
        <end position="83"/>
    </location>
</feature>
<comment type="subcellular location">
    <subcellularLocation>
        <location evidence="1">Secreted</location>
    </subcellularLocation>
</comment>
<dbReference type="InterPro" id="IPR008993">
    <property type="entry name" value="TIMP-like_OB-fold"/>
</dbReference>
<dbReference type="PROSITE" id="PS50038">
    <property type="entry name" value="FZ"/>
    <property type="match status" value="1"/>
</dbReference>
<comment type="similarity">
    <text evidence="2">Belongs to the secreted frizzled-related protein (sFRP) family.</text>
</comment>
<proteinExistence type="inferred from homology"/>
<evidence type="ECO:0000256" key="7">
    <source>
        <dbReference type="ARBA" id="ARBA00022782"/>
    </source>
</evidence>
<keyword evidence="6 10" id="KW-0732">Signal</keyword>
<accession>A0A401SUC6</accession>
<dbReference type="InterPro" id="IPR015526">
    <property type="entry name" value="Frizzled/SFRP"/>
</dbReference>
<dbReference type="GO" id="GO:0060070">
    <property type="term" value="P:canonical Wnt signaling pathway"/>
    <property type="evidence" value="ECO:0007669"/>
    <property type="project" value="TreeGrafter"/>
</dbReference>
<protein>
    <recommendedName>
        <fullName evidence="15">FZ domain-containing protein</fullName>
    </recommendedName>
</protein>
<dbReference type="PANTHER" id="PTHR11309:SF11">
    <property type="entry name" value="SECRETED FRIZZLED-RELATED PROTEIN 2"/>
    <property type="match status" value="1"/>
</dbReference>
<keyword evidence="4" id="KW-0964">Secreted</keyword>
<name>A0A401SUC6_CHIPU</name>
<organism evidence="13 14">
    <name type="scientific">Chiloscyllium punctatum</name>
    <name type="common">Brownbanded bambooshark</name>
    <name type="synonym">Hemiscyllium punctatum</name>
    <dbReference type="NCBI Taxonomy" id="137246"/>
    <lineage>
        <taxon>Eukaryota</taxon>
        <taxon>Metazoa</taxon>
        <taxon>Chordata</taxon>
        <taxon>Craniata</taxon>
        <taxon>Vertebrata</taxon>
        <taxon>Chondrichthyes</taxon>
        <taxon>Elasmobranchii</taxon>
        <taxon>Galeomorphii</taxon>
        <taxon>Galeoidea</taxon>
        <taxon>Orectolobiformes</taxon>
        <taxon>Hemiscylliidae</taxon>
        <taxon>Chiloscyllium</taxon>
    </lineage>
</organism>
<feature type="domain" description="NTR" evidence="12">
    <location>
        <begin position="159"/>
        <end position="283"/>
    </location>
</feature>
<dbReference type="STRING" id="137246.A0A401SUC6"/>
<gene>
    <name evidence="13" type="ORF">chiPu_0012473</name>
</gene>
<feature type="signal peptide" evidence="10">
    <location>
        <begin position="1"/>
        <end position="18"/>
    </location>
</feature>
<evidence type="ECO:0000256" key="5">
    <source>
        <dbReference type="ARBA" id="ARBA00022687"/>
    </source>
</evidence>
<evidence type="ECO:0000256" key="6">
    <source>
        <dbReference type="ARBA" id="ARBA00022729"/>
    </source>
</evidence>
<dbReference type="GO" id="GO:0030154">
    <property type="term" value="P:cell differentiation"/>
    <property type="evidence" value="ECO:0007669"/>
    <property type="project" value="UniProtKB-KW"/>
</dbReference>
<dbReference type="InterPro" id="IPR036790">
    <property type="entry name" value="Frizzled_dom_sf"/>
</dbReference>
<dbReference type="SUPFAM" id="SSF63501">
    <property type="entry name" value="Frizzled cysteine-rich domain"/>
    <property type="match status" value="1"/>
</dbReference>
<dbReference type="GO" id="GO:0017147">
    <property type="term" value="F:Wnt-protein binding"/>
    <property type="evidence" value="ECO:0007669"/>
    <property type="project" value="TreeGrafter"/>
</dbReference>
<evidence type="ECO:0000256" key="10">
    <source>
        <dbReference type="SAM" id="SignalP"/>
    </source>
</evidence>
<keyword evidence="5" id="KW-0879">Wnt signaling pathway</keyword>
<evidence type="ECO:0000256" key="8">
    <source>
        <dbReference type="ARBA" id="ARBA00023157"/>
    </source>
</evidence>
<comment type="caution">
    <text evidence="9">Lacks conserved residue(s) required for the propagation of feature annotation.</text>
</comment>
<feature type="disulfide bond" evidence="9">
    <location>
        <begin position="102"/>
        <end position="126"/>
    </location>
</feature>
<dbReference type="PROSITE" id="PS50189">
    <property type="entry name" value="NTR"/>
    <property type="match status" value="1"/>
</dbReference>
<dbReference type="GO" id="GO:0005615">
    <property type="term" value="C:extracellular space"/>
    <property type="evidence" value="ECO:0007669"/>
    <property type="project" value="TreeGrafter"/>
</dbReference>
<dbReference type="Proteomes" id="UP000287033">
    <property type="component" value="Unassembled WGS sequence"/>
</dbReference>
<evidence type="ECO:0000313" key="13">
    <source>
        <dbReference type="EMBL" id="GCC34000.1"/>
    </source>
</evidence>
<dbReference type="SUPFAM" id="SSF50242">
    <property type="entry name" value="TIMP-like"/>
    <property type="match status" value="1"/>
</dbReference>
<dbReference type="PANTHER" id="PTHR11309">
    <property type="entry name" value="FRIZZLED"/>
    <property type="match status" value="1"/>
</dbReference>
<reference evidence="13 14" key="1">
    <citation type="journal article" date="2018" name="Nat. Ecol. Evol.">
        <title>Shark genomes provide insights into elasmobranch evolution and the origin of vertebrates.</title>
        <authorList>
            <person name="Hara Y"/>
            <person name="Yamaguchi K"/>
            <person name="Onimaru K"/>
            <person name="Kadota M"/>
            <person name="Koyanagi M"/>
            <person name="Keeley SD"/>
            <person name="Tatsumi K"/>
            <person name="Tanaka K"/>
            <person name="Motone F"/>
            <person name="Kageyama Y"/>
            <person name="Nozu R"/>
            <person name="Adachi N"/>
            <person name="Nishimura O"/>
            <person name="Nakagawa R"/>
            <person name="Tanegashima C"/>
            <person name="Kiyatake I"/>
            <person name="Matsumoto R"/>
            <person name="Murakumo K"/>
            <person name="Nishida K"/>
            <person name="Terakita A"/>
            <person name="Kuratani S"/>
            <person name="Sato K"/>
            <person name="Hyodo S Kuraku.S."/>
        </authorList>
    </citation>
    <scope>NUCLEOTIDE SEQUENCE [LARGE SCALE GENOMIC DNA]</scope>
</reference>
<keyword evidence="8 9" id="KW-1015">Disulfide bond</keyword>
<feature type="domain" description="FZ" evidence="11">
    <location>
        <begin position="22"/>
        <end position="139"/>
    </location>
</feature>
<dbReference type="InterPro" id="IPR020067">
    <property type="entry name" value="Frizzled_dom"/>
</dbReference>
<keyword evidence="3" id="KW-0217">Developmental protein</keyword>